<dbReference type="InterPro" id="IPR015943">
    <property type="entry name" value="WD40/YVTN_repeat-like_dom_sf"/>
</dbReference>
<dbReference type="SUPFAM" id="SSF50974">
    <property type="entry name" value="Nitrous oxide reductase, N-terminal domain"/>
    <property type="match status" value="1"/>
</dbReference>
<accession>A0A562TYF9</accession>
<dbReference type="Gene3D" id="3.30.160.710">
    <property type="match status" value="1"/>
</dbReference>
<dbReference type="InterPro" id="IPR041286">
    <property type="entry name" value="MBG_2"/>
</dbReference>
<dbReference type="Proteomes" id="UP000317010">
    <property type="component" value="Unassembled WGS sequence"/>
</dbReference>
<comment type="caution">
    <text evidence="3">The sequence shown here is derived from an EMBL/GenBank/DDBJ whole genome shotgun (WGS) entry which is preliminary data.</text>
</comment>
<feature type="domain" description="MBG" evidence="2">
    <location>
        <begin position="511"/>
        <end position="586"/>
    </location>
</feature>
<dbReference type="InterPro" id="IPR051200">
    <property type="entry name" value="Host-pathogen_enzymatic-act"/>
</dbReference>
<dbReference type="Pfam" id="PF18676">
    <property type="entry name" value="MBG_2"/>
    <property type="match status" value="1"/>
</dbReference>
<dbReference type="EMBL" id="VLLI01000008">
    <property type="protein sequence ID" value="TWI98641.1"/>
    <property type="molecule type" value="Genomic_DNA"/>
</dbReference>
<dbReference type="InterPro" id="IPR019405">
    <property type="entry name" value="Lactonase_7-beta_prop"/>
</dbReference>
<evidence type="ECO:0000256" key="1">
    <source>
        <dbReference type="SAM" id="SignalP"/>
    </source>
</evidence>
<organism evidence="3 4">
    <name type="scientific">Mucilaginibacter frigoritolerans</name>
    <dbReference type="NCBI Taxonomy" id="652788"/>
    <lineage>
        <taxon>Bacteria</taxon>
        <taxon>Pseudomonadati</taxon>
        <taxon>Bacteroidota</taxon>
        <taxon>Sphingobacteriia</taxon>
        <taxon>Sphingobacteriales</taxon>
        <taxon>Sphingobacteriaceae</taxon>
        <taxon>Mucilaginibacter</taxon>
    </lineage>
</organism>
<dbReference type="PANTHER" id="PTHR47197:SF3">
    <property type="entry name" value="DIHYDRO-HEME D1 DEHYDROGENASE"/>
    <property type="match status" value="1"/>
</dbReference>
<protein>
    <submittedName>
        <fullName evidence="3">Gliding motility-associated-like protein</fullName>
    </submittedName>
</protein>
<dbReference type="InterPro" id="IPR011964">
    <property type="entry name" value="YVTN_b-propeller_repeat"/>
</dbReference>
<evidence type="ECO:0000259" key="2">
    <source>
        <dbReference type="Pfam" id="PF18676"/>
    </source>
</evidence>
<evidence type="ECO:0000313" key="4">
    <source>
        <dbReference type="Proteomes" id="UP000317010"/>
    </source>
</evidence>
<dbReference type="AlphaFoldDB" id="A0A562TYF9"/>
<dbReference type="Pfam" id="PF13585">
    <property type="entry name" value="CHU_C"/>
    <property type="match status" value="1"/>
</dbReference>
<gene>
    <name evidence="3" type="ORF">JN11_02829</name>
</gene>
<reference evidence="3 4" key="1">
    <citation type="submission" date="2019-07" db="EMBL/GenBank/DDBJ databases">
        <title>Genomic Encyclopedia of Archaeal and Bacterial Type Strains, Phase II (KMG-II): from individual species to whole genera.</title>
        <authorList>
            <person name="Goeker M."/>
        </authorList>
    </citation>
    <scope>NUCLEOTIDE SEQUENCE [LARGE SCALE GENOMIC DNA]</scope>
    <source>
        <strain evidence="3 4">ATCC BAA-1854</strain>
    </source>
</reference>
<dbReference type="RefSeq" id="WP_144913472.1">
    <property type="nucleotide sequence ID" value="NZ_VLLI01000008.1"/>
</dbReference>
<dbReference type="NCBIfam" id="TIGR04131">
    <property type="entry name" value="Bac_Flav_CTERM"/>
    <property type="match status" value="1"/>
</dbReference>
<feature type="signal peptide" evidence="1">
    <location>
        <begin position="1"/>
        <end position="23"/>
    </location>
</feature>
<dbReference type="NCBIfam" id="TIGR02276">
    <property type="entry name" value="beta_rpt_yvtn"/>
    <property type="match status" value="4"/>
</dbReference>
<sequence>MRRVFSAIIFIALFLFVLPQLYAQNQTVTNGEATATVNFTGSGCTYNWVNSNPTIGLPASGMGNIASFTAVNTGNTPITATITATPVATGFAYVTNFNNGTLTIVNTATNSFVTNINVNTTPEGISVSPDGTKAYITNEGINTVSVFNAANNSLQTTIPVGNTPWGICTSPDGNLVYVANSGANTLSVISTASNMVVNTITVGTAPWDVVTSPDGKQVYVTCGNGTITVVNATTNTVSGNIPLNAGSVPHSICVSPDGSKLYVANSNSQSVSVVSLATNTVVSNISVGSVPYGMCVSPDGSKLYVANNASNNISVVNLANNSVTAIPIGSPQGISLSADGSILYATNSTDNQLWIINTVTNVVESKITTGEFPTSLGNFVSSSGCNGIPITATITVNPTPPPSIVETGTLSSLTTVYGTPSLAESFNVSGISITGGILITPPLGFEVSTDGINFNTTATISGTGSISGQVYIRLAATTPVGNYSGNIVLSSTNATSINIAIPTSTVSPAQLTITADNITKSDGTVNPPLTITYSGFVNRDGPAQLTTQAIVLTTATTQSPVGQYPITVSGAASPDYTITYIPGVLTVIVSAIKIPDTFTPNGDGINDTWEIHDLEYYPKSTVNIFNRWGQKLYSSIGYPIPWDGRYNGAALPTGTYYYIIDLKNGQAVISGWVAIIK</sequence>
<dbReference type="PANTHER" id="PTHR47197">
    <property type="entry name" value="PROTEIN NIRF"/>
    <property type="match status" value="1"/>
</dbReference>
<name>A0A562TYF9_9SPHI</name>
<dbReference type="InterPro" id="IPR011045">
    <property type="entry name" value="N2O_reductase_N"/>
</dbReference>
<dbReference type="Pfam" id="PF10282">
    <property type="entry name" value="Lactonase"/>
    <property type="match status" value="2"/>
</dbReference>
<keyword evidence="1" id="KW-0732">Signal</keyword>
<proteinExistence type="predicted"/>
<dbReference type="OrthoDB" id="5726170at2"/>
<dbReference type="Gene3D" id="2.130.10.10">
    <property type="entry name" value="YVTN repeat-like/Quinoprotein amine dehydrogenase"/>
    <property type="match status" value="2"/>
</dbReference>
<evidence type="ECO:0000313" key="3">
    <source>
        <dbReference type="EMBL" id="TWI98641.1"/>
    </source>
</evidence>
<keyword evidence="4" id="KW-1185">Reference proteome</keyword>
<feature type="chain" id="PRO_5022099327" evidence="1">
    <location>
        <begin position="24"/>
        <end position="677"/>
    </location>
</feature>
<dbReference type="InterPro" id="IPR026341">
    <property type="entry name" value="T9SS_type_B"/>
</dbReference>